<dbReference type="InterPro" id="IPR011059">
    <property type="entry name" value="Metal-dep_hydrolase_composite"/>
</dbReference>
<dbReference type="PIRSF" id="PIRSF038994">
    <property type="entry name" value="NagA"/>
    <property type="match status" value="1"/>
</dbReference>
<keyword evidence="4 5" id="KW-0119">Carbohydrate metabolism</keyword>
<protein>
    <submittedName>
        <fullName evidence="7">N-acetylglucosamine-6-phosphate deacetylase</fullName>
        <ecNumber evidence="7">3.5.1.25</ecNumber>
    </submittedName>
</protein>
<reference evidence="7 8" key="1">
    <citation type="submission" date="2021-07" db="EMBL/GenBank/DDBJ databases">
        <title>Paenibacillus radiodurans sp. nov., isolated from the southeastern edge of Tengger Desert.</title>
        <authorList>
            <person name="Zhang G."/>
        </authorList>
    </citation>
    <scope>NUCLEOTIDE SEQUENCE [LARGE SCALE GENOMIC DNA]</scope>
    <source>
        <strain evidence="7 8">CCM 7311</strain>
    </source>
</reference>
<dbReference type="EC" id="3.5.1.25" evidence="7"/>
<keyword evidence="8" id="KW-1185">Reference proteome</keyword>
<dbReference type="Pfam" id="PF01979">
    <property type="entry name" value="Amidohydro_1"/>
    <property type="match status" value="1"/>
</dbReference>
<dbReference type="Proteomes" id="UP001519887">
    <property type="component" value="Unassembled WGS sequence"/>
</dbReference>
<feature type="domain" description="Amidohydrolase-related" evidence="6">
    <location>
        <begin position="57"/>
        <end position="382"/>
    </location>
</feature>
<proteinExistence type="inferred from homology"/>
<dbReference type="SUPFAM" id="SSF51556">
    <property type="entry name" value="Metallo-dependent hydrolases"/>
    <property type="match status" value="1"/>
</dbReference>
<evidence type="ECO:0000256" key="1">
    <source>
        <dbReference type="ARBA" id="ARBA00010716"/>
    </source>
</evidence>
<dbReference type="CDD" id="cd00854">
    <property type="entry name" value="NagA"/>
    <property type="match status" value="1"/>
</dbReference>
<dbReference type="InterPro" id="IPR006680">
    <property type="entry name" value="Amidohydro-rel"/>
</dbReference>
<evidence type="ECO:0000313" key="7">
    <source>
        <dbReference type="EMBL" id="MBW7455605.1"/>
    </source>
</evidence>
<dbReference type="SUPFAM" id="SSF51338">
    <property type="entry name" value="Composite domain of metallo-dependent hydrolases"/>
    <property type="match status" value="1"/>
</dbReference>
<dbReference type="Gene3D" id="2.30.40.10">
    <property type="entry name" value="Urease, subunit C, domain 1"/>
    <property type="match status" value="1"/>
</dbReference>
<keyword evidence="3 5" id="KW-0378">Hydrolase</keyword>
<dbReference type="PANTHER" id="PTHR11113">
    <property type="entry name" value="N-ACETYLGLUCOSAMINE-6-PHOSPHATE DEACETYLASE"/>
    <property type="match status" value="1"/>
</dbReference>
<keyword evidence="2" id="KW-0479">Metal-binding</keyword>
<accession>A0ABS7C3Z0</accession>
<dbReference type="InterPro" id="IPR032466">
    <property type="entry name" value="Metal_Hydrolase"/>
</dbReference>
<evidence type="ECO:0000256" key="4">
    <source>
        <dbReference type="ARBA" id="ARBA00023277"/>
    </source>
</evidence>
<organism evidence="7 8">
    <name type="scientific">Paenibacillus sepulcri</name>
    <dbReference type="NCBI Taxonomy" id="359917"/>
    <lineage>
        <taxon>Bacteria</taxon>
        <taxon>Bacillati</taxon>
        <taxon>Bacillota</taxon>
        <taxon>Bacilli</taxon>
        <taxon>Bacillales</taxon>
        <taxon>Paenibacillaceae</taxon>
        <taxon>Paenibacillus</taxon>
    </lineage>
</organism>
<dbReference type="Gene3D" id="3.20.20.140">
    <property type="entry name" value="Metal-dependent hydrolases"/>
    <property type="match status" value="1"/>
</dbReference>
<comment type="caution">
    <text evidence="7">The sequence shown here is derived from an EMBL/GenBank/DDBJ whole genome shotgun (WGS) entry which is preliminary data.</text>
</comment>
<dbReference type="RefSeq" id="WP_210045867.1">
    <property type="nucleotide sequence ID" value="NZ_JBHLVU010000015.1"/>
</dbReference>
<dbReference type="InterPro" id="IPR003764">
    <property type="entry name" value="GlcNAc_6-P_deAcase"/>
</dbReference>
<evidence type="ECO:0000256" key="3">
    <source>
        <dbReference type="ARBA" id="ARBA00022801"/>
    </source>
</evidence>
<sequence length="395" mass="42827">MDNSLVVWINAELYTPEGVIKQGRMLIDGEGRIKATGGPELSYGENVRIFDAEGLKIVPGFIDVHIHGGNGFHVMGGTYEDLDGISKFHARHGTTSFLATTTTAANERITKALQCSAEAVQRGVSGAEILGVHLEGPFLNVKRRGAQSKDEIRNPDAWEIEHYIQSANQLIRLVTLAPEVEGGKEAVRHFLEHGVTVSAGHSDATYEQAVAFIGQGVNHTTHHFNGMRPFHHREPGLAGAGLMCPELTTELIADGIHVHPAAVKLLFDVKSPMNVCMITDAVTCCGLPDGEYGEVVMTAGQIYLKDGTSLAGSSLTMIQALKNVISYTGLPMEQILPSLTRVPARQIRMDHRKGTLESGKDADFLVMDHELNIVSTFVVGREVYQSKAGVYKHGN</sequence>
<name>A0ABS7C3Z0_9BACL</name>
<gene>
    <name evidence="7" type="primary">nagA</name>
    <name evidence="7" type="ORF">K0U00_16390</name>
</gene>
<dbReference type="GO" id="GO:0008448">
    <property type="term" value="F:N-acetylglucosamine-6-phosphate deacetylase activity"/>
    <property type="evidence" value="ECO:0007669"/>
    <property type="project" value="UniProtKB-EC"/>
</dbReference>
<evidence type="ECO:0000313" key="8">
    <source>
        <dbReference type="Proteomes" id="UP001519887"/>
    </source>
</evidence>
<evidence type="ECO:0000256" key="2">
    <source>
        <dbReference type="ARBA" id="ARBA00022723"/>
    </source>
</evidence>
<dbReference type="EMBL" id="JAHZIK010000394">
    <property type="protein sequence ID" value="MBW7455605.1"/>
    <property type="molecule type" value="Genomic_DNA"/>
</dbReference>
<comment type="similarity">
    <text evidence="1 5">Belongs to the metallo-dependent hydrolases superfamily. NagA family.</text>
</comment>
<dbReference type="NCBIfam" id="TIGR00221">
    <property type="entry name" value="nagA"/>
    <property type="match status" value="1"/>
</dbReference>
<evidence type="ECO:0000259" key="6">
    <source>
        <dbReference type="Pfam" id="PF01979"/>
    </source>
</evidence>
<evidence type="ECO:0000256" key="5">
    <source>
        <dbReference type="PIRNR" id="PIRNR038994"/>
    </source>
</evidence>
<dbReference type="PANTHER" id="PTHR11113:SF14">
    <property type="entry name" value="N-ACETYLGLUCOSAMINE-6-PHOSPHATE DEACETYLASE"/>
    <property type="match status" value="1"/>
</dbReference>